<keyword evidence="3 6" id="KW-0285">Flavoprotein</keyword>
<comment type="cofactor">
    <cofactor evidence="1 5">
        <name>FAD</name>
        <dbReference type="ChEBI" id="CHEBI:57692"/>
    </cofactor>
</comment>
<evidence type="ECO:0000259" key="7">
    <source>
        <dbReference type="PROSITE" id="PS00623"/>
    </source>
</evidence>
<feature type="domain" description="Glucose-methanol-choline oxidoreductase N-terminal" evidence="7">
    <location>
        <begin position="83"/>
        <end position="106"/>
    </location>
</feature>
<keyword evidence="10" id="KW-1185">Reference proteome</keyword>
<dbReference type="RefSeq" id="WP_105531016.1">
    <property type="nucleotide sequence ID" value="NZ_PUGF01000004.1"/>
</dbReference>
<evidence type="ECO:0000259" key="8">
    <source>
        <dbReference type="PROSITE" id="PS00624"/>
    </source>
</evidence>
<protein>
    <submittedName>
        <fullName evidence="9">Choline dehydrogenase and related flavoprotein</fullName>
    </submittedName>
</protein>
<evidence type="ECO:0000313" key="9">
    <source>
        <dbReference type="EMBL" id="PRC94171.1"/>
    </source>
</evidence>
<evidence type="ECO:0000313" key="10">
    <source>
        <dbReference type="Proteomes" id="UP000237839"/>
    </source>
</evidence>
<dbReference type="Pfam" id="PF05199">
    <property type="entry name" value="GMC_oxred_C"/>
    <property type="match status" value="1"/>
</dbReference>
<dbReference type="AlphaFoldDB" id="A0A2S9H2F9"/>
<dbReference type="InterPro" id="IPR007867">
    <property type="entry name" value="GMC_OxRtase_C"/>
</dbReference>
<dbReference type="SUPFAM" id="SSF51905">
    <property type="entry name" value="FAD/NAD(P)-binding domain"/>
    <property type="match status" value="1"/>
</dbReference>
<name>A0A2S9H2F9_9BURK</name>
<dbReference type="Gene3D" id="3.30.560.10">
    <property type="entry name" value="Glucose Oxidase, domain 3"/>
    <property type="match status" value="1"/>
</dbReference>
<dbReference type="PROSITE" id="PS00624">
    <property type="entry name" value="GMC_OXRED_2"/>
    <property type="match status" value="1"/>
</dbReference>
<feature type="binding site" evidence="5">
    <location>
        <begin position="93"/>
        <end position="96"/>
    </location>
    <ligand>
        <name>FAD</name>
        <dbReference type="ChEBI" id="CHEBI:57692"/>
    </ligand>
</feature>
<dbReference type="PROSITE" id="PS00623">
    <property type="entry name" value="GMC_OXRED_1"/>
    <property type="match status" value="1"/>
</dbReference>
<dbReference type="PANTHER" id="PTHR11552">
    <property type="entry name" value="GLUCOSE-METHANOL-CHOLINE GMC OXIDOREDUCTASE"/>
    <property type="match status" value="1"/>
</dbReference>
<dbReference type="PANTHER" id="PTHR11552:SF147">
    <property type="entry name" value="CHOLINE DEHYDROGENASE, MITOCHONDRIAL"/>
    <property type="match status" value="1"/>
</dbReference>
<feature type="binding site" evidence="5">
    <location>
        <position position="221"/>
    </location>
    <ligand>
        <name>FAD</name>
        <dbReference type="ChEBI" id="CHEBI:57692"/>
    </ligand>
</feature>
<evidence type="ECO:0000256" key="1">
    <source>
        <dbReference type="ARBA" id="ARBA00001974"/>
    </source>
</evidence>
<dbReference type="Gene3D" id="3.50.50.60">
    <property type="entry name" value="FAD/NAD(P)-binding domain"/>
    <property type="match status" value="1"/>
</dbReference>
<proteinExistence type="inferred from homology"/>
<dbReference type="EMBL" id="PUGF01000004">
    <property type="protein sequence ID" value="PRC94171.1"/>
    <property type="molecule type" value="Genomic_DNA"/>
</dbReference>
<comment type="similarity">
    <text evidence="2 6">Belongs to the GMC oxidoreductase family.</text>
</comment>
<evidence type="ECO:0000256" key="2">
    <source>
        <dbReference type="ARBA" id="ARBA00010790"/>
    </source>
</evidence>
<accession>A0A2S9H2F9</accession>
<dbReference type="Pfam" id="PF00732">
    <property type="entry name" value="GMC_oxred_N"/>
    <property type="match status" value="1"/>
</dbReference>
<dbReference type="SUPFAM" id="SSF54373">
    <property type="entry name" value="FAD-linked reductases, C-terminal domain"/>
    <property type="match status" value="1"/>
</dbReference>
<keyword evidence="4 5" id="KW-0274">FAD</keyword>
<dbReference type="PIRSF" id="PIRSF000137">
    <property type="entry name" value="Alcohol_oxidase"/>
    <property type="match status" value="1"/>
</dbReference>
<evidence type="ECO:0000256" key="5">
    <source>
        <dbReference type="PIRSR" id="PIRSR000137-2"/>
    </source>
</evidence>
<dbReference type="InterPro" id="IPR012132">
    <property type="entry name" value="GMC_OxRdtase"/>
</dbReference>
<gene>
    <name evidence="9" type="ORF">S2091_1344</name>
</gene>
<evidence type="ECO:0000256" key="3">
    <source>
        <dbReference type="ARBA" id="ARBA00022630"/>
    </source>
</evidence>
<organism evidence="9 10">
    <name type="scientific">Solimicrobium silvestre</name>
    <dbReference type="NCBI Taxonomy" id="2099400"/>
    <lineage>
        <taxon>Bacteria</taxon>
        <taxon>Pseudomonadati</taxon>
        <taxon>Pseudomonadota</taxon>
        <taxon>Betaproteobacteria</taxon>
        <taxon>Burkholderiales</taxon>
        <taxon>Oxalobacteraceae</taxon>
        <taxon>Solimicrobium</taxon>
    </lineage>
</organism>
<dbReference type="Proteomes" id="UP000237839">
    <property type="component" value="Unassembled WGS sequence"/>
</dbReference>
<feature type="domain" description="Glucose-methanol-choline oxidoreductase N-terminal" evidence="8">
    <location>
        <begin position="264"/>
        <end position="278"/>
    </location>
</feature>
<evidence type="ECO:0000256" key="4">
    <source>
        <dbReference type="ARBA" id="ARBA00022827"/>
    </source>
</evidence>
<dbReference type="InterPro" id="IPR000172">
    <property type="entry name" value="GMC_OxRdtase_N"/>
</dbReference>
<dbReference type="InterPro" id="IPR036188">
    <property type="entry name" value="FAD/NAD-bd_sf"/>
</dbReference>
<sequence length="544" mass="59482">MTEIVFDYIVIGGGSGACATAGRLSEDSTKTVLVLEAGGEGKDWAIRIPAGAITMLPTKYNNWAFQTVPQAGLNGRRGYQPRGKALGGSSVLNAMVYIRGQASDYDHWAALGNTGWSFNELLPYFKRAENNADFTDAFHGNNGPLHVGKLRTDNPFQQIYLNAAQQAGFPLNNDFNGVSQEGAGTYQVTQFNGERWSAARAYLEPHRATRSNLHVMTGAHVTQILFEDEEVAIANQKRAVAVKFTHNGQVKTARAKSEIILAAGALQSPQLLMLSGVGDRTELEKLGIPVVHHLPGVGNNLQDHPDMVLNYTANSLDLMGFSVSGAWRMARECWRYITKRRGMLSTNYAEGGAFLKTSPELPSPDVQLHFVIGVVEDHARKLRWGHGYSCHVCILRPKSRGSVRLASANPHTAPLIDPNFFSDPDDLEVMLKGLKLTQKLMDAPALKNIRTSALTDADAHSDDELRELIRQRADTVYHPVGSCKMGLDAMSVVDPQLRVYGVKGLRIADASIMPTLISGNTNAICMVIGEKAAEFIFNEKHDET</sequence>
<dbReference type="GO" id="GO:0050660">
    <property type="term" value="F:flavin adenine dinucleotide binding"/>
    <property type="evidence" value="ECO:0007669"/>
    <property type="project" value="InterPro"/>
</dbReference>
<reference evidence="9 10" key="1">
    <citation type="submission" date="2018-02" db="EMBL/GenBank/DDBJ databases">
        <title>Solimicrobium silvestre gen. nov., sp. nov., isolated from alpine forest soil.</title>
        <authorList>
            <person name="Margesin R."/>
            <person name="Albuquerque L."/>
            <person name="Zhang D.-C."/>
            <person name="Froufe H.J.C."/>
            <person name="Severino R."/>
            <person name="Roxo I."/>
            <person name="Egas C."/>
            <person name="Da Costa M.S."/>
        </authorList>
    </citation>
    <scope>NUCLEOTIDE SEQUENCE [LARGE SCALE GENOMIC DNA]</scope>
    <source>
        <strain evidence="9 10">S20-91</strain>
    </source>
</reference>
<dbReference type="OrthoDB" id="9785276at2"/>
<dbReference type="GO" id="GO:0016614">
    <property type="term" value="F:oxidoreductase activity, acting on CH-OH group of donors"/>
    <property type="evidence" value="ECO:0007669"/>
    <property type="project" value="InterPro"/>
</dbReference>
<evidence type="ECO:0000256" key="6">
    <source>
        <dbReference type="RuleBase" id="RU003968"/>
    </source>
</evidence>
<comment type="caution">
    <text evidence="9">The sequence shown here is derived from an EMBL/GenBank/DDBJ whole genome shotgun (WGS) entry which is preliminary data.</text>
</comment>